<sequence>MKIVSPSLNGWLVGWLVEGRPSWFYIRASRHTTTIPLPLSLSISFSPLSLGQTAPARRRQLSGKIAEEMADDAGRGSSAAAAKKGRLEGKIALITGGASGLGKATAHEFIQEGASVVIADVNSALGVETAQELGPQAHFVHCDVTVEESVAAAVDATVAKHGRLDVMFNNAGIVGALSGTSEVASLDLGQFDRVMSVNVRGTLAGIKHAMRVMAPAGSGSILCMASISGLLGGLGTYPYAVSKLAVAGLVKTAAAELSRHGVRINCISPHAVPTPLVLEQFSQLYPGADQAQLAAIIGGLGDLKGATCEAVDVAKAAVYLASDDAKYVSGQNLVVDGGFTTYKNMNMPPRKPQGQE</sequence>
<dbReference type="PROSITE" id="PS00061">
    <property type="entry name" value="ADH_SHORT"/>
    <property type="match status" value="1"/>
</dbReference>
<dbReference type="PRINTS" id="PR00080">
    <property type="entry name" value="SDRFAMILY"/>
</dbReference>
<protein>
    <recommendedName>
        <fullName evidence="5">Zerumbone synthase</fullName>
    </recommendedName>
</protein>
<dbReference type="Pfam" id="PF13561">
    <property type="entry name" value="adh_short_C2"/>
    <property type="match status" value="1"/>
</dbReference>
<dbReference type="PANTHER" id="PTHR43180:SF101">
    <property type="match status" value="1"/>
</dbReference>
<dbReference type="InterPro" id="IPR036291">
    <property type="entry name" value="NAD(P)-bd_dom_sf"/>
</dbReference>
<evidence type="ECO:0000313" key="3">
    <source>
        <dbReference type="EMBL" id="VAH67233.1"/>
    </source>
</evidence>
<comment type="similarity">
    <text evidence="1">Belongs to the short-chain dehydrogenases/reductases (SDR) family.</text>
</comment>
<name>A0A9R0RZ90_TRITD</name>
<dbReference type="Gene3D" id="3.40.50.720">
    <property type="entry name" value="NAD(P)-binding Rossmann-like Domain"/>
    <property type="match status" value="1"/>
</dbReference>
<reference evidence="3 4" key="1">
    <citation type="submission" date="2017-09" db="EMBL/GenBank/DDBJ databases">
        <authorList>
            <consortium name="International Durum Wheat Genome Sequencing Consortium (IDWGSC)"/>
            <person name="Milanesi L."/>
        </authorList>
    </citation>
    <scope>NUCLEOTIDE SEQUENCE [LARGE SCALE GENOMIC DNA]</scope>
    <source>
        <strain evidence="4">cv. Svevo</strain>
    </source>
</reference>
<keyword evidence="4" id="KW-1185">Reference proteome</keyword>
<dbReference type="Gramene" id="TRITD3Av1G235570.1">
    <property type="protein sequence ID" value="TRITD3Av1G235570.1"/>
    <property type="gene ID" value="TRITD3Av1G235570"/>
</dbReference>
<dbReference type="Proteomes" id="UP000324705">
    <property type="component" value="Chromosome 3A"/>
</dbReference>
<accession>A0A9R0RZ90</accession>
<dbReference type="SUPFAM" id="SSF51735">
    <property type="entry name" value="NAD(P)-binding Rossmann-fold domains"/>
    <property type="match status" value="1"/>
</dbReference>
<gene>
    <name evidence="3" type="ORF">TRITD_3Av1G235570</name>
</gene>
<evidence type="ECO:0008006" key="5">
    <source>
        <dbReference type="Google" id="ProtNLM"/>
    </source>
</evidence>
<dbReference type="AlphaFoldDB" id="A0A9R0RZ90"/>
<dbReference type="PRINTS" id="PR00081">
    <property type="entry name" value="GDHRDH"/>
</dbReference>
<keyword evidence="2" id="KW-0560">Oxidoreductase</keyword>
<evidence type="ECO:0000256" key="1">
    <source>
        <dbReference type="ARBA" id="ARBA00006484"/>
    </source>
</evidence>
<dbReference type="InterPro" id="IPR002347">
    <property type="entry name" value="SDR_fam"/>
</dbReference>
<dbReference type="InterPro" id="IPR020904">
    <property type="entry name" value="Sc_DH/Rdtase_CS"/>
</dbReference>
<dbReference type="OMA" id="GGMSVRC"/>
<evidence type="ECO:0000313" key="4">
    <source>
        <dbReference type="Proteomes" id="UP000324705"/>
    </source>
</evidence>
<evidence type="ECO:0000256" key="2">
    <source>
        <dbReference type="ARBA" id="ARBA00023002"/>
    </source>
</evidence>
<proteinExistence type="inferred from homology"/>
<dbReference type="FunFam" id="3.40.50.720:FF:000084">
    <property type="entry name" value="Short-chain dehydrogenase reductase"/>
    <property type="match status" value="1"/>
</dbReference>
<dbReference type="PANTHER" id="PTHR43180">
    <property type="entry name" value="3-OXOACYL-(ACYL-CARRIER-PROTEIN) REDUCTASE (AFU_ORTHOLOGUE AFUA_6G11210)"/>
    <property type="match status" value="1"/>
</dbReference>
<dbReference type="EMBL" id="LT934115">
    <property type="protein sequence ID" value="VAH67233.1"/>
    <property type="molecule type" value="Genomic_DNA"/>
</dbReference>
<dbReference type="GO" id="GO:0016491">
    <property type="term" value="F:oxidoreductase activity"/>
    <property type="evidence" value="ECO:0007669"/>
    <property type="project" value="UniProtKB-KW"/>
</dbReference>
<organism evidence="3 4">
    <name type="scientific">Triticum turgidum subsp. durum</name>
    <name type="common">Durum wheat</name>
    <name type="synonym">Triticum durum</name>
    <dbReference type="NCBI Taxonomy" id="4567"/>
    <lineage>
        <taxon>Eukaryota</taxon>
        <taxon>Viridiplantae</taxon>
        <taxon>Streptophyta</taxon>
        <taxon>Embryophyta</taxon>
        <taxon>Tracheophyta</taxon>
        <taxon>Spermatophyta</taxon>
        <taxon>Magnoliopsida</taxon>
        <taxon>Liliopsida</taxon>
        <taxon>Poales</taxon>
        <taxon>Poaceae</taxon>
        <taxon>BOP clade</taxon>
        <taxon>Pooideae</taxon>
        <taxon>Triticodae</taxon>
        <taxon>Triticeae</taxon>
        <taxon>Triticinae</taxon>
        <taxon>Triticum</taxon>
    </lineage>
</organism>